<dbReference type="GO" id="GO:0000155">
    <property type="term" value="F:phosphorelay sensor kinase activity"/>
    <property type="evidence" value="ECO:0007669"/>
    <property type="project" value="InterPro"/>
</dbReference>
<feature type="transmembrane region" description="Helical" evidence="1">
    <location>
        <begin position="38"/>
        <end position="57"/>
    </location>
</feature>
<dbReference type="GO" id="GO:0016020">
    <property type="term" value="C:membrane"/>
    <property type="evidence" value="ECO:0007669"/>
    <property type="project" value="InterPro"/>
</dbReference>
<organism evidence="3 4">
    <name type="scientific">Algoriphagus hitonicola</name>
    <dbReference type="NCBI Taxonomy" id="435880"/>
    <lineage>
        <taxon>Bacteria</taxon>
        <taxon>Pseudomonadati</taxon>
        <taxon>Bacteroidota</taxon>
        <taxon>Cytophagia</taxon>
        <taxon>Cytophagales</taxon>
        <taxon>Cyclobacteriaceae</taxon>
        <taxon>Algoriphagus</taxon>
    </lineage>
</organism>
<feature type="domain" description="Signal transduction histidine kinase internal region" evidence="2">
    <location>
        <begin position="158"/>
        <end position="234"/>
    </location>
</feature>
<protein>
    <submittedName>
        <fullName evidence="3">Histidine kinase</fullName>
    </submittedName>
</protein>
<keyword evidence="1" id="KW-0812">Transmembrane</keyword>
<evidence type="ECO:0000259" key="2">
    <source>
        <dbReference type="Pfam" id="PF06580"/>
    </source>
</evidence>
<keyword evidence="4" id="KW-1185">Reference proteome</keyword>
<gene>
    <name evidence="3" type="ORF">SAMN04487988_11940</name>
</gene>
<dbReference type="Proteomes" id="UP000199642">
    <property type="component" value="Unassembled WGS sequence"/>
</dbReference>
<dbReference type="AlphaFoldDB" id="A0A1I2XJ63"/>
<keyword evidence="1" id="KW-1133">Transmembrane helix</keyword>
<dbReference type="RefSeq" id="WP_143189580.1">
    <property type="nucleotide sequence ID" value="NZ_FOPC01000019.1"/>
</dbReference>
<keyword evidence="3" id="KW-0808">Transferase</keyword>
<evidence type="ECO:0000313" key="4">
    <source>
        <dbReference type="Proteomes" id="UP000199642"/>
    </source>
</evidence>
<feature type="transmembrane region" description="Helical" evidence="1">
    <location>
        <begin position="117"/>
        <end position="137"/>
    </location>
</feature>
<proteinExistence type="predicted"/>
<dbReference type="OrthoDB" id="927174at2"/>
<dbReference type="InterPro" id="IPR010559">
    <property type="entry name" value="Sig_transdc_His_kin_internal"/>
</dbReference>
<dbReference type="PANTHER" id="PTHR34220">
    <property type="entry name" value="SENSOR HISTIDINE KINASE YPDA"/>
    <property type="match status" value="1"/>
</dbReference>
<name>A0A1I2XJ63_9BACT</name>
<keyword evidence="1" id="KW-0472">Membrane</keyword>
<feature type="transmembrane region" description="Helical" evidence="1">
    <location>
        <begin position="7"/>
        <end position="26"/>
    </location>
</feature>
<keyword evidence="3" id="KW-0418">Kinase</keyword>
<reference evidence="4" key="1">
    <citation type="submission" date="2016-10" db="EMBL/GenBank/DDBJ databases">
        <authorList>
            <person name="Varghese N."/>
            <person name="Submissions S."/>
        </authorList>
    </citation>
    <scope>NUCLEOTIDE SEQUENCE [LARGE SCALE GENOMIC DNA]</scope>
    <source>
        <strain evidence="4">DSM 19315</strain>
    </source>
</reference>
<dbReference type="STRING" id="435880.SAMN04487988_11940"/>
<evidence type="ECO:0000313" key="3">
    <source>
        <dbReference type="EMBL" id="SFH13533.1"/>
    </source>
</evidence>
<feature type="transmembrane region" description="Helical" evidence="1">
    <location>
        <begin position="78"/>
        <end position="97"/>
    </location>
</feature>
<dbReference type="Pfam" id="PF06580">
    <property type="entry name" value="His_kinase"/>
    <property type="match status" value="1"/>
</dbReference>
<accession>A0A1I2XJ63</accession>
<dbReference type="InterPro" id="IPR050640">
    <property type="entry name" value="Bact_2-comp_sensor_kinase"/>
</dbReference>
<evidence type="ECO:0000256" key="1">
    <source>
        <dbReference type="SAM" id="Phobius"/>
    </source>
</evidence>
<dbReference type="EMBL" id="FOPC01000019">
    <property type="protein sequence ID" value="SFH13533.1"/>
    <property type="molecule type" value="Genomic_DNA"/>
</dbReference>
<dbReference type="PANTHER" id="PTHR34220:SF7">
    <property type="entry name" value="SENSOR HISTIDINE KINASE YPDA"/>
    <property type="match status" value="1"/>
</dbReference>
<sequence length="344" mass="39765">MKLRKTFWIEYGIILIFTMISSLIRYSLWDKLELKGDFPLEVIPISFLFMVITWEFFRGMNSLLNQKLSYSKGLGKRIALQLILGAVFMLVGNRILFLLAGKYLEGSLSILFSMTTYATFTIMSFLINSVFFGKYFFDEWKKSLLKAERLEKEKTQVQFDNLKNQLNPHFLFNSLSSLHSLIYDNPGLASEYVTNLSKVYRYVLQHEEKNLVSLKEELDFIGQFIFLLETRFKEGIEITMQINQDQLSNCIAPVSLQVLLENCVKHNVIDPDQVLKIRLETQGEYLCVQNNKNPKVLAGNSNQMGLKQLTHLYSFLTDLPVKIEESKDSFSVFIPLISTKSSDS</sequence>